<reference evidence="1 2" key="1">
    <citation type="journal article" date="2019" name="Int. J. Syst. Evol. Microbiol.">
        <title>The Global Catalogue of Microorganisms (GCM) 10K type strain sequencing project: providing services to taxonomists for standard genome sequencing and annotation.</title>
        <authorList>
            <consortium name="The Broad Institute Genomics Platform"/>
            <consortium name="The Broad Institute Genome Sequencing Center for Infectious Disease"/>
            <person name="Wu L."/>
            <person name="Ma J."/>
        </authorList>
    </citation>
    <scope>NUCLEOTIDE SEQUENCE [LARGE SCALE GENOMIC DNA]</scope>
    <source>
        <strain evidence="1 2">JCM 16014</strain>
    </source>
</reference>
<evidence type="ECO:0008006" key="3">
    <source>
        <dbReference type="Google" id="ProtNLM"/>
    </source>
</evidence>
<protein>
    <recommendedName>
        <fullName evidence="3">CHAT domain-containing protein</fullName>
    </recommendedName>
</protein>
<dbReference type="RefSeq" id="WP_344670478.1">
    <property type="nucleotide sequence ID" value="NZ_BAAAQN010000061.1"/>
</dbReference>
<name>A0ABN2V956_9ACTN</name>
<organism evidence="1 2">
    <name type="scientific">Catenulispora yoronensis</name>
    <dbReference type="NCBI Taxonomy" id="450799"/>
    <lineage>
        <taxon>Bacteria</taxon>
        <taxon>Bacillati</taxon>
        <taxon>Actinomycetota</taxon>
        <taxon>Actinomycetes</taxon>
        <taxon>Catenulisporales</taxon>
        <taxon>Catenulisporaceae</taxon>
        <taxon>Catenulispora</taxon>
    </lineage>
</organism>
<dbReference type="Proteomes" id="UP001500751">
    <property type="component" value="Unassembled WGS sequence"/>
</dbReference>
<evidence type="ECO:0000313" key="2">
    <source>
        <dbReference type="Proteomes" id="UP001500751"/>
    </source>
</evidence>
<sequence>MTDEVLARRARLRAQLSELAGPDRARPLYELGQVCAYLHQRTGVTTAAAQPYLREAIDALDEAYGRLAPGDPYRSRCGAVLGMLIGSRLISGPTGPEDPRRDRAIALIGEALASGAVSPVQRLSAHMILGMLLLMRALSRMQGPAAARTVVARTGGGAGAADLPDVERGLEHLALVDADPGVPQELRWMARTVTTMGEALRDMLSGSTGPLSVVETLQTLQTLRQTKIDVSEPLVFSEDPLRTEAVEGLRDEVRKLLAGPGEVLDTVAGLLRAGEAPPWIDDFVASAGGVVLADVAPTGVDHLLYAAALHLKGLPDSDAHALTAARILPDTQADAIPVLLLLAELRSAGTLSTVALRLTGLQSALRVLGADTLLFPDPVAGLVLEVATGRIGRDVPVGERLVAVGGDPPGIAAHWFGSVRQLVAAAGRPVRPVVADPVFVVDPRGDREAATMLALVLRRLLYPRSTGLGRVVEDVGGAGTAEQVRAHLNASLLHLDCGVAPDGMLELADGDVLDLGTDSADVAAGGLVVLPPGRFAPLADRLLAAGFGGVVGWTRPVPGPLAALAIFVVHQELVERGQPPAEAVRRARRWLCDPERAGERLPALLTGCVDVLAATPDAELGAAAAALVYRGS</sequence>
<evidence type="ECO:0000313" key="1">
    <source>
        <dbReference type="EMBL" id="GAA2055474.1"/>
    </source>
</evidence>
<accession>A0ABN2V956</accession>
<keyword evidence="2" id="KW-1185">Reference proteome</keyword>
<gene>
    <name evidence="1" type="ORF">GCM10009839_75160</name>
</gene>
<proteinExistence type="predicted"/>
<comment type="caution">
    <text evidence="1">The sequence shown here is derived from an EMBL/GenBank/DDBJ whole genome shotgun (WGS) entry which is preliminary data.</text>
</comment>
<dbReference type="EMBL" id="BAAAQN010000061">
    <property type="protein sequence ID" value="GAA2055474.1"/>
    <property type="molecule type" value="Genomic_DNA"/>
</dbReference>